<dbReference type="STRING" id="45076.Lwor_0323"/>
<dbReference type="PATRIC" id="fig|45076.6.peg.356"/>
<dbReference type="GO" id="GO:0007165">
    <property type="term" value="P:signal transduction"/>
    <property type="evidence" value="ECO:0007669"/>
    <property type="project" value="TreeGrafter"/>
</dbReference>
<dbReference type="EMBL" id="LNZC01000002">
    <property type="protein sequence ID" value="KTD82020.1"/>
    <property type="molecule type" value="Genomic_DNA"/>
</dbReference>
<dbReference type="OrthoDB" id="8437637at2"/>
<dbReference type="Proteomes" id="UP000054662">
    <property type="component" value="Unassembled WGS sequence"/>
</dbReference>
<dbReference type="PROSITE" id="PS50912">
    <property type="entry name" value="EAR"/>
    <property type="match status" value="5"/>
</dbReference>
<dbReference type="InterPro" id="IPR036322">
    <property type="entry name" value="WD40_repeat_dom_sf"/>
</dbReference>
<reference evidence="3 4" key="1">
    <citation type="submission" date="2015-11" db="EMBL/GenBank/DDBJ databases">
        <title>Genomic analysis of 38 Legionella species identifies large and diverse effector repertoires.</title>
        <authorList>
            <person name="Burstein D."/>
            <person name="Amaro F."/>
            <person name="Zusman T."/>
            <person name="Lifshitz Z."/>
            <person name="Cohen O."/>
            <person name="Gilbert J.A."/>
            <person name="Pupko T."/>
            <person name="Shuman H.A."/>
            <person name="Segal G."/>
        </authorList>
    </citation>
    <scope>NUCLEOTIDE SEQUENCE [LARGE SCALE GENOMIC DNA]</scope>
    <source>
        <strain evidence="3 4">ATCC 49508</strain>
    </source>
</reference>
<dbReference type="RefSeq" id="WP_058492141.1">
    <property type="nucleotide sequence ID" value="NZ_CBCRUR010000003.1"/>
</dbReference>
<keyword evidence="1" id="KW-0732">Signal</keyword>
<dbReference type="PANTHER" id="PTHR15261:SF4">
    <property type="entry name" value="THROMBOSPONDIN-TYPE LAMININ G DOMAIN AND EAR REPEAT-CONTAINING PROTEIN"/>
    <property type="match status" value="1"/>
</dbReference>
<proteinExistence type="predicted"/>
<keyword evidence="2" id="KW-0677">Repeat</keyword>
<evidence type="ECO:0000313" key="4">
    <source>
        <dbReference type="Proteomes" id="UP000054662"/>
    </source>
</evidence>
<sequence>MSLSRVLFYFFTLGFSVPGLTQQLLNPIQYFDTTGARELTPFELSGEYYIAAAQSGRDLALKQAQNKIGGDADVDVIIYKKHGEQFRVYQRIPGHGNSSATFFNLNGEAHIAIASYHSGPKSPFNPLTYSMLYRWDGRFFYPIQQFLTYGAKQSVYFNIGSRHFLAFANGIVNSENELNTEHTRSIIYEWDGTQFSPFQTLRSLRGESFKFFMMNKIPYLAFADSLDGGFLYRWDNGQFKIYQQFKGKGAQSFEHFVINNAHYLAYANSESNSSVYQWNGKTFSPFQELPDAGARNFVHFYLNDQHYLMRVNYKLTVGDKGEFKMQSPLYQWEEGHFRIIQNIPTFGGSSAHVFTMNQVLYMTIANCFNEKGQFNVNSVLYEITHGLSIEFG</sequence>
<dbReference type="PANTHER" id="PTHR15261">
    <property type="entry name" value="THROMBOSPONDIN-TYPE LAMININ G DOMAIN AND EAR REPEAT-CONTAINING"/>
    <property type="match status" value="1"/>
</dbReference>
<name>A0A0W1AL04_9GAMM</name>
<protein>
    <submittedName>
        <fullName evidence="3">EPTP domain protein</fullName>
    </submittedName>
</protein>
<dbReference type="AlphaFoldDB" id="A0A0W1AL04"/>
<dbReference type="InterPro" id="IPR009039">
    <property type="entry name" value="EAR"/>
</dbReference>
<evidence type="ECO:0000256" key="1">
    <source>
        <dbReference type="ARBA" id="ARBA00022729"/>
    </source>
</evidence>
<gene>
    <name evidence="3" type="ORF">Lwor_0323</name>
</gene>
<dbReference type="Pfam" id="PF03736">
    <property type="entry name" value="EPTP"/>
    <property type="match status" value="2"/>
</dbReference>
<evidence type="ECO:0000256" key="2">
    <source>
        <dbReference type="ARBA" id="ARBA00022737"/>
    </source>
</evidence>
<accession>A0A0W1AL04</accession>
<comment type="caution">
    <text evidence="3">The sequence shown here is derived from an EMBL/GenBank/DDBJ whole genome shotgun (WGS) entry which is preliminary data.</text>
</comment>
<keyword evidence="4" id="KW-1185">Reference proteome</keyword>
<organism evidence="3 4">
    <name type="scientific">Legionella worsleiensis</name>
    <dbReference type="NCBI Taxonomy" id="45076"/>
    <lineage>
        <taxon>Bacteria</taxon>
        <taxon>Pseudomonadati</taxon>
        <taxon>Pseudomonadota</taxon>
        <taxon>Gammaproteobacteria</taxon>
        <taxon>Legionellales</taxon>
        <taxon>Legionellaceae</taxon>
        <taxon>Legionella</taxon>
    </lineage>
</organism>
<dbReference type="SUPFAM" id="SSF50978">
    <property type="entry name" value="WD40 repeat-like"/>
    <property type="match status" value="1"/>
</dbReference>
<dbReference type="InterPro" id="IPR005492">
    <property type="entry name" value="EPTP"/>
</dbReference>
<evidence type="ECO:0000313" key="3">
    <source>
        <dbReference type="EMBL" id="KTD82020.1"/>
    </source>
</evidence>